<feature type="compositionally biased region" description="Low complexity" evidence="1">
    <location>
        <begin position="283"/>
        <end position="317"/>
    </location>
</feature>
<dbReference type="AlphaFoldDB" id="A0A8X7SRY9"/>
<dbReference type="EMBL" id="LWDE02003356">
    <property type="protein sequence ID" value="KAE8235682.1"/>
    <property type="molecule type" value="Genomic_DNA"/>
</dbReference>
<evidence type="ECO:0000313" key="2">
    <source>
        <dbReference type="EMBL" id="KAE8235682.1"/>
    </source>
</evidence>
<feature type="compositionally biased region" description="Low complexity" evidence="1">
    <location>
        <begin position="150"/>
        <end position="163"/>
    </location>
</feature>
<evidence type="ECO:0000313" key="3">
    <source>
        <dbReference type="Proteomes" id="UP000077684"/>
    </source>
</evidence>
<accession>A0A8X7SRY9</accession>
<comment type="caution">
    <text evidence="2">The sequence shown here is derived from an EMBL/GenBank/DDBJ whole genome shotgun (WGS) entry which is preliminary data.</text>
</comment>
<feature type="compositionally biased region" description="Low complexity" evidence="1">
    <location>
        <begin position="195"/>
        <end position="220"/>
    </location>
</feature>
<name>A0A8X7SRY9_9BASI</name>
<keyword evidence="3" id="KW-1185">Reference proteome</keyword>
<feature type="region of interest" description="Disordered" evidence="1">
    <location>
        <begin position="131"/>
        <end position="163"/>
    </location>
</feature>
<reference evidence="2" key="2">
    <citation type="journal article" date="2019" name="IMA Fungus">
        <title>Genome sequencing and comparison of five Tilletia species to identify candidate genes for the detection of regulated species infecting wheat.</title>
        <authorList>
            <person name="Nguyen H.D.T."/>
            <person name="Sultana T."/>
            <person name="Kesanakurti P."/>
            <person name="Hambleton S."/>
        </authorList>
    </citation>
    <scope>NUCLEOTIDE SEQUENCE</scope>
    <source>
        <strain evidence="2">DAOMC 236426</strain>
    </source>
</reference>
<feature type="non-terminal residue" evidence="2">
    <location>
        <position position="1"/>
    </location>
</feature>
<sequence length="371" mass="39159">MLTVLKFTPLDPKNHAFTFLLHPHLKRQNVIDDDLLQLPFVFADEVRIQLRGDHPTICSSRVILGVYVNHQLLGSTPCILRDGDILSFPQRRHKLTTAARFLVEMEVLVLSCGVDKELLALQGFAEELQDEKARKTSQSTLEKKRKTSPSTSETARKTSTSTSSALSTVSTTFSILAAASVTSSAVASRTLLGHSSSRSLDSTSSDPRPASPTPTSISASVLEAASSHVPPSTSSAAACAPITSSADPSSTSVLTSGLDHSCLVSAATSRSLTSTDAGVAQGTSAHSPTASDSASASAQVTAPRPSESSSSTERSSSVHCEDGPVRVMLRSAERALHRVGHALLQARLATSSMTTAAVAVERMRAAWREAR</sequence>
<gene>
    <name evidence="2" type="ORF">A4X06_0g9794</name>
</gene>
<proteinExistence type="predicted"/>
<protein>
    <recommendedName>
        <fullName evidence="4">FHA domain-containing protein</fullName>
    </recommendedName>
</protein>
<dbReference type="Proteomes" id="UP000077684">
    <property type="component" value="Unassembled WGS sequence"/>
</dbReference>
<organism evidence="2 3">
    <name type="scientific">Tilletia controversa</name>
    <name type="common">dwarf bunt fungus</name>
    <dbReference type="NCBI Taxonomy" id="13291"/>
    <lineage>
        <taxon>Eukaryota</taxon>
        <taxon>Fungi</taxon>
        <taxon>Dikarya</taxon>
        <taxon>Basidiomycota</taxon>
        <taxon>Ustilaginomycotina</taxon>
        <taxon>Exobasidiomycetes</taxon>
        <taxon>Tilletiales</taxon>
        <taxon>Tilletiaceae</taxon>
        <taxon>Tilletia</taxon>
    </lineage>
</organism>
<feature type="region of interest" description="Disordered" evidence="1">
    <location>
        <begin position="193"/>
        <end position="251"/>
    </location>
</feature>
<feature type="compositionally biased region" description="Low complexity" evidence="1">
    <location>
        <begin position="230"/>
        <end position="246"/>
    </location>
</feature>
<evidence type="ECO:0008006" key="4">
    <source>
        <dbReference type="Google" id="ProtNLM"/>
    </source>
</evidence>
<reference evidence="2" key="1">
    <citation type="submission" date="2016-04" db="EMBL/GenBank/DDBJ databases">
        <authorList>
            <person name="Nguyen H.D."/>
            <person name="Samba Siva P."/>
            <person name="Cullis J."/>
            <person name="Levesque C.A."/>
            <person name="Hambleton S."/>
        </authorList>
    </citation>
    <scope>NUCLEOTIDE SEQUENCE</scope>
    <source>
        <strain evidence="2">DAOMC 236426</strain>
    </source>
</reference>
<feature type="region of interest" description="Disordered" evidence="1">
    <location>
        <begin position="273"/>
        <end position="323"/>
    </location>
</feature>
<evidence type="ECO:0000256" key="1">
    <source>
        <dbReference type="SAM" id="MobiDB-lite"/>
    </source>
</evidence>